<dbReference type="EMBL" id="JACHXE010000005">
    <property type="protein sequence ID" value="MBB3078661.1"/>
    <property type="molecule type" value="Genomic_DNA"/>
</dbReference>
<organism evidence="1 2">
    <name type="scientific">Streptomyces violarus</name>
    <dbReference type="NCBI Taxonomy" id="67380"/>
    <lineage>
        <taxon>Bacteria</taxon>
        <taxon>Bacillati</taxon>
        <taxon>Actinomycetota</taxon>
        <taxon>Actinomycetes</taxon>
        <taxon>Kitasatosporales</taxon>
        <taxon>Streptomycetaceae</taxon>
        <taxon>Streptomyces</taxon>
    </lineage>
</organism>
<name>A0A7W5F3I7_9ACTN</name>
<protein>
    <submittedName>
        <fullName evidence="1">Uncharacterized protein</fullName>
    </submittedName>
</protein>
<accession>A0A7W5F3I7</accession>
<keyword evidence="2" id="KW-1185">Reference proteome</keyword>
<gene>
    <name evidence="1" type="ORF">FHS41_005192</name>
</gene>
<sequence length="78" mass="8277">MSHTPSPGARRTVPGYAKGKAPYGRYAVKTTTPRSWAEETVNDVAAMVLATPATGKRLTRGIPGCACAQREGEGRRTC</sequence>
<reference evidence="1 2" key="1">
    <citation type="submission" date="2020-08" db="EMBL/GenBank/DDBJ databases">
        <title>Genomic Encyclopedia of Type Strains, Phase III (KMG-III): the genomes of soil and plant-associated and newly described type strains.</title>
        <authorList>
            <person name="Whitman W."/>
        </authorList>
    </citation>
    <scope>NUCLEOTIDE SEQUENCE [LARGE SCALE GENOMIC DNA]</scope>
    <source>
        <strain evidence="1 2">CECT 3237</strain>
    </source>
</reference>
<dbReference type="Proteomes" id="UP000572907">
    <property type="component" value="Unassembled WGS sequence"/>
</dbReference>
<evidence type="ECO:0000313" key="2">
    <source>
        <dbReference type="Proteomes" id="UP000572907"/>
    </source>
</evidence>
<comment type="caution">
    <text evidence="1">The sequence shown here is derived from an EMBL/GenBank/DDBJ whole genome shotgun (WGS) entry which is preliminary data.</text>
</comment>
<evidence type="ECO:0000313" key="1">
    <source>
        <dbReference type="EMBL" id="MBB3078661.1"/>
    </source>
</evidence>
<dbReference type="AlphaFoldDB" id="A0A7W5F3I7"/>
<proteinExistence type="predicted"/>
<dbReference type="RefSeq" id="WP_184595422.1">
    <property type="nucleotide sequence ID" value="NZ_BMUP01000002.1"/>
</dbReference>